<dbReference type="Proteomes" id="UP000036850">
    <property type="component" value="Unassembled WGS sequence"/>
</dbReference>
<accession>A0A0L0EVI3</accession>
<dbReference type="SUPFAM" id="SSF54909">
    <property type="entry name" value="Dimeric alpha+beta barrel"/>
    <property type="match status" value="1"/>
</dbReference>
<dbReference type="InterPro" id="IPR012577">
    <property type="entry name" value="NIPSNAP"/>
</dbReference>
<dbReference type="AlphaFoldDB" id="A0A0L0EVI3"/>
<evidence type="ECO:0000313" key="2">
    <source>
        <dbReference type="EMBL" id="KNC68419.1"/>
    </source>
</evidence>
<gene>
    <name evidence="2" type="ORF">AC626_05040</name>
</gene>
<dbReference type="InterPro" id="IPR011008">
    <property type="entry name" value="Dimeric_a/b-barrel"/>
</dbReference>
<sequence>MMITCFIEYRIDPGKLDLFEQYARNWGEIIPRCGGELIGYFAPHEGTNFVAYGLISFTSLAEYEAYRVRLKADQQGRANFLFALEAGFILQEKRSFLSCIEQTYLQGVKAL</sequence>
<evidence type="ECO:0000259" key="1">
    <source>
        <dbReference type="Pfam" id="PF07978"/>
    </source>
</evidence>
<organism evidence="2 3">
    <name type="scientific">Pseudoalteromonas rubra</name>
    <dbReference type="NCBI Taxonomy" id="43658"/>
    <lineage>
        <taxon>Bacteria</taxon>
        <taxon>Pseudomonadati</taxon>
        <taxon>Pseudomonadota</taxon>
        <taxon>Gammaproteobacteria</taxon>
        <taxon>Alteromonadales</taxon>
        <taxon>Pseudoalteromonadaceae</taxon>
        <taxon>Pseudoalteromonas</taxon>
    </lineage>
</organism>
<protein>
    <submittedName>
        <fullName evidence="2">NIPSNAP domain-containing protein</fullName>
    </submittedName>
</protein>
<dbReference type="EMBL" id="LFZX01000024">
    <property type="protein sequence ID" value="KNC68419.1"/>
    <property type="molecule type" value="Genomic_DNA"/>
</dbReference>
<dbReference type="Pfam" id="PF07978">
    <property type="entry name" value="NIPSNAP"/>
    <property type="match status" value="1"/>
</dbReference>
<feature type="domain" description="NIPSNAP" evidence="1">
    <location>
        <begin position="6"/>
        <end position="98"/>
    </location>
</feature>
<comment type="caution">
    <text evidence="2">The sequence shown here is derived from an EMBL/GenBank/DDBJ whole genome shotgun (WGS) entry which is preliminary data.</text>
</comment>
<reference evidence="3" key="1">
    <citation type="submission" date="2015-07" db="EMBL/GenBank/DDBJ databases">
        <title>Draft genome sequence of a Pseudoalteromonas rubra strain, OCN096, isolated from Kaneohe Bay, Oahu, Hawaii.</title>
        <authorList>
            <person name="Beurmann S."/>
            <person name="Ushijima B."/>
            <person name="Belcaid M."/>
            <person name="Callahan S.M."/>
            <person name="Aeby G.S."/>
        </authorList>
    </citation>
    <scope>NUCLEOTIDE SEQUENCE [LARGE SCALE GENOMIC DNA]</scope>
    <source>
        <strain evidence="3">OCN096</strain>
    </source>
</reference>
<dbReference type="Gene3D" id="3.30.70.100">
    <property type="match status" value="1"/>
</dbReference>
<name>A0A0L0EVI3_9GAMM</name>
<dbReference type="PATRIC" id="fig|43658.6.peg.5477"/>
<proteinExistence type="predicted"/>
<evidence type="ECO:0000313" key="3">
    <source>
        <dbReference type="Proteomes" id="UP000036850"/>
    </source>
</evidence>